<dbReference type="GO" id="GO:0004459">
    <property type="term" value="F:L-lactate dehydrogenase (NAD+) activity"/>
    <property type="evidence" value="ECO:0007669"/>
    <property type="project" value="TreeGrafter"/>
</dbReference>
<proteinExistence type="predicted"/>
<feature type="domain" description="Lactate/malate dehydrogenase C-terminal" evidence="1">
    <location>
        <begin position="46"/>
        <end position="124"/>
    </location>
</feature>
<dbReference type="Gene3D" id="3.90.110.10">
    <property type="entry name" value="Lactate dehydrogenase/glycoside hydrolase, family 4, C-terminal"/>
    <property type="match status" value="1"/>
</dbReference>
<dbReference type="PANTHER" id="PTHR43128:SF16">
    <property type="entry name" value="L-LACTATE DEHYDROGENASE"/>
    <property type="match status" value="1"/>
</dbReference>
<dbReference type="EnsemblPlants" id="EMT21484">
    <property type="protein sequence ID" value="EMT21484"/>
    <property type="gene ID" value="F775_12191"/>
</dbReference>
<dbReference type="AlphaFoldDB" id="M8BHN6"/>
<name>M8BHN6_AEGTA</name>
<dbReference type="GO" id="GO:0006089">
    <property type="term" value="P:lactate metabolic process"/>
    <property type="evidence" value="ECO:0007669"/>
    <property type="project" value="TreeGrafter"/>
</dbReference>
<dbReference type="SUPFAM" id="SSF56327">
    <property type="entry name" value="LDH C-terminal domain-like"/>
    <property type="match status" value="1"/>
</dbReference>
<reference evidence="2" key="1">
    <citation type="submission" date="2015-06" db="UniProtKB">
        <authorList>
            <consortium name="EnsemblPlants"/>
        </authorList>
    </citation>
    <scope>IDENTIFICATION</scope>
</reference>
<accession>M8BHN6</accession>
<dbReference type="InterPro" id="IPR036291">
    <property type="entry name" value="NAD(P)-bd_dom_sf"/>
</dbReference>
<organism evidence="2">
    <name type="scientific">Aegilops tauschii</name>
    <name type="common">Tausch's goatgrass</name>
    <name type="synonym">Aegilops squarrosa</name>
    <dbReference type="NCBI Taxonomy" id="37682"/>
    <lineage>
        <taxon>Eukaryota</taxon>
        <taxon>Viridiplantae</taxon>
        <taxon>Streptophyta</taxon>
        <taxon>Embryophyta</taxon>
        <taxon>Tracheophyta</taxon>
        <taxon>Spermatophyta</taxon>
        <taxon>Magnoliopsida</taxon>
        <taxon>Liliopsida</taxon>
        <taxon>Poales</taxon>
        <taxon>Poaceae</taxon>
        <taxon>BOP clade</taxon>
        <taxon>Pooideae</taxon>
        <taxon>Triticodae</taxon>
        <taxon>Triticeae</taxon>
        <taxon>Triticinae</taxon>
        <taxon>Aegilops</taxon>
    </lineage>
</organism>
<evidence type="ECO:0000259" key="1">
    <source>
        <dbReference type="Pfam" id="PF02866"/>
    </source>
</evidence>
<protein>
    <submittedName>
        <fullName evidence="2">L-lactate dehydrogenase A</fullName>
    </submittedName>
</protein>
<dbReference type="InterPro" id="IPR015955">
    <property type="entry name" value="Lactate_DH/Glyco_Ohase_4_C"/>
</dbReference>
<evidence type="ECO:0000313" key="2">
    <source>
        <dbReference type="EnsemblPlants" id="EMT21484"/>
    </source>
</evidence>
<dbReference type="InterPro" id="IPR022383">
    <property type="entry name" value="Lactate/malate_DH_C"/>
</dbReference>
<dbReference type="SUPFAM" id="SSF51735">
    <property type="entry name" value="NAD(P)-binding Rossmann-fold domains"/>
    <property type="match status" value="1"/>
</dbReference>
<sequence>MAITSTILMCHLDTEVALLAMQPNKVRGEVLDLQHAAAFLPLIGQKIYMIGEHGDNMVAILSSVTAVGMPLHKAMPGSFSGDDELEAIRLTVINNAYEVIYLKGHTLWIIGHFVNNLTESILHD</sequence>
<dbReference type="Pfam" id="PF02866">
    <property type="entry name" value="Ldh_1_C"/>
    <property type="match status" value="1"/>
</dbReference>
<dbReference type="PANTHER" id="PTHR43128">
    <property type="entry name" value="L-2-HYDROXYCARBOXYLATE DEHYDROGENASE (NAD(P)(+))"/>
    <property type="match status" value="1"/>
</dbReference>